<accession>A0A7C3PEJ9</accession>
<keyword evidence="2" id="KW-1133">Transmembrane helix</keyword>
<organism evidence="3">
    <name type="scientific">Oscillatoriales cyanobacterium SpSt-418</name>
    <dbReference type="NCBI Taxonomy" id="2282169"/>
    <lineage>
        <taxon>Bacteria</taxon>
        <taxon>Bacillati</taxon>
        <taxon>Cyanobacteriota</taxon>
        <taxon>Cyanophyceae</taxon>
        <taxon>Oscillatoriophycideae</taxon>
        <taxon>Oscillatoriales</taxon>
    </lineage>
</organism>
<feature type="transmembrane region" description="Helical" evidence="2">
    <location>
        <begin position="62"/>
        <end position="82"/>
    </location>
</feature>
<reference evidence="3" key="1">
    <citation type="journal article" date="2020" name="mSystems">
        <title>Genome- and Community-Level Interaction Insights into Carbon Utilization and Element Cycling Functions of Hydrothermarchaeota in Hydrothermal Sediment.</title>
        <authorList>
            <person name="Zhou Z."/>
            <person name="Liu Y."/>
            <person name="Xu W."/>
            <person name="Pan J."/>
            <person name="Luo Z.H."/>
            <person name="Li M."/>
        </authorList>
    </citation>
    <scope>NUCLEOTIDE SEQUENCE [LARGE SCALE GENOMIC DNA]</scope>
    <source>
        <strain evidence="3">SpSt-418</strain>
    </source>
</reference>
<protein>
    <submittedName>
        <fullName evidence="3">Uncharacterized protein</fullName>
    </submittedName>
</protein>
<dbReference type="AlphaFoldDB" id="A0A7C3PEJ9"/>
<proteinExistence type="predicted"/>
<comment type="caution">
    <text evidence="3">The sequence shown here is derived from an EMBL/GenBank/DDBJ whole genome shotgun (WGS) entry which is preliminary data.</text>
</comment>
<evidence type="ECO:0000256" key="1">
    <source>
        <dbReference type="SAM" id="MobiDB-lite"/>
    </source>
</evidence>
<dbReference type="EMBL" id="DSRU01000114">
    <property type="protein sequence ID" value="HFM97835.1"/>
    <property type="molecule type" value="Genomic_DNA"/>
</dbReference>
<sequence length="158" mass="16706">MPPRWPRKPDRADPAYRKLDDRMNFAVHVAIFAAVNSGLWFFRTLGATSELGAPGGFAATPLVTEVWALLLVAHAIFIFAIAKYPEATPQKLATSGKAITNKAVSSKSTTSKSSASKSVAKTTGTKPKSKKASKTAPSTPTKSGTGFQPSTKKDPSAK</sequence>
<evidence type="ECO:0000256" key="2">
    <source>
        <dbReference type="SAM" id="Phobius"/>
    </source>
</evidence>
<feature type="region of interest" description="Disordered" evidence="1">
    <location>
        <begin position="95"/>
        <end position="158"/>
    </location>
</feature>
<gene>
    <name evidence="3" type="ORF">ENR64_08700</name>
</gene>
<evidence type="ECO:0000313" key="3">
    <source>
        <dbReference type="EMBL" id="HFM97835.1"/>
    </source>
</evidence>
<keyword evidence="2" id="KW-0472">Membrane</keyword>
<feature type="compositionally biased region" description="Low complexity" evidence="1">
    <location>
        <begin position="102"/>
        <end position="126"/>
    </location>
</feature>
<feature type="transmembrane region" description="Helical" evidence="2">
    <location>
        <begin position="25"/>
        <end position="42"/>
    </location>
</feature>
<feature type="compositionally biased region" description="Low complexity" evidence="1">
    <location>
        <begin position="134"/>
        <end position="146"/>
    </location>
</feature>
<keyword evidence="2" id="KW-0812">Transmembrane</keyword>
<name>A0A7C3PEJ9_9CYAN</name>